<feature type="region of interest" description="Disordered" evidence="1">
    <location>
        <begin position="167"/>
        <end position="306"/>
    </location>
</feature>
<gene>
    <name evidence="2" type="ORF">ISF_09402</name>
</gene>
<feature type="region of interest" description="Disordered" evidence="1">
    <location>
        <begin position="336"/>
        <end position="395"/>
    </location>
</feature>
<dbReference type="EMBL" id="AZHB01000048">
    <property type="protein sequence ID" value="OAA49699.1"/>
    <property type="molecule type" value="Genomic_DNA"/>
</dbReference>
<protein>
    <submittedName>
        <fullName evidence="2">Uncharacterized protein</fullName>
    </submittedName>
</protein>
<evidence type="ECO:0000256" key="1">
    <source>
        <dbReference type="SAM" id="MobiDB-lite"/>
    </source>
</evidence>
<proteinExistence type="predicted"/>
<feature type="compositionally biased region" description="Basic and acidic residues" evidence="1">
    <location>
        <begin position="359"/>
        <end position="370"/>
    </location>
</feature>
<accession>A0A167J1U4</accession>
<evidence type="ECO:0000313" key="2">
    <source>
        <dbReference type="EMBL" id="OAA49699.1"/>
    </source>
</evidence>
<feature type="compositionally biased region" description="Low complexity" evidence="1">
    <location>
        <begin position="247"/>
        <end position="267"/>
    </location>
</feature>
<dbReference type="OrthoDB" id="4736382at2759"/>
<dbReference type="GeneID" id="30025694"/>
<comment type="caution">
    <text evidence="2">The sequence shown here is derived from an EMBL/GenBank/DDBJ whole genome shotgun (WGS) entry which is preliminary data.</text>
</comment>
<organism evidence="2 3">
    <name type="scientific">Cordyceps fumosorosea (strain ARSEF 2679)</name>
    <name type="common">Isaria fumosorosea</name>
    <dbReference type="NCBI Taxonomy" id="1081104"/>
    <lineage>
        <taxon>Eukaryota</taxon>
        <taxon>Fungi</taxon>
        <taxon>Dikarya</taxon>
        <taxon>Ascomycota</taxon>
        <taxon>Pezizomycotina</taxon>
        <taxon>Sordariomycetes</taxon>
        <taxon>Hypocreomycetidae</taxon>
        <taxon>Hypocreales</taxon>
        <taxon>Cordycipitaceae</taxon>
        <taxon>Cordyceps</taxon>
    </lineage>
</organism>
<sequence>MAGTMQYTAAQIYWILLQWFVHHSRQIDVVGPRFEAIWGRPLAMNQLRYVVTKYGKDPEYGCPALTQTRPHPKADSGSELEVEQIELERQQRVLWDLQQRLQPQIWQAPPQPLQAHGMQPPQHPTYQFPAFGHQTNNPVPMPHAPLDQPMLQNSGLITYPEPVVGGTPVWTANPNPGQPPRESFPQQVPNGVNPGPEPKPEAWVPNWGDNQTPHLPETGPAVMGEPQAVQSAGAHADDEDLYGGPETEGVVEQVAAAEPEATEQEAGTLRKETSEEPAPPSTPAPVEPPQENTVAATEGGGNFVSPVQAFLNGATDEFLTDCPEFDFDFLNTAVEESAVEHSGESQVPEEPDGAPDDFSFEKFLRDHGQDGEWYGPFPTSPTDLNEDPPPSEEGV</sequence>
<feature type="compositionally biased region" description="Acidic residues" evidence="1">
    <location>
        <begin position="384"/>
        <end position="395"/>
    </location>
</feature>
<dbReference type="AlphaFoldDB" id="A0A167J1U4"/>
<dbReference type="Proteomes" id="UP000076744">
    <property type="component" value="Unassembled WGS sequence"/>
</dbReference>
<feature type="compositionally biased region" description="Pro residues" evidence="1">
    <location>
        <begin position="277"/>
        <end position="288"/>
    </location>
</feature>
<reference evidence="2 3" key="1">
    <citation type="journal article" date="2016" name="Genome Biol. Evol.">
        <title>Divergent and convergent evolution of fungal pathogenicity.</title>
        <authorList>
            <person name="Shang Y."/>
            <person name="Xiao G."/>
            <person name="Zheng P."/>
            <person name="Cen K."/>
            <person name="Zhan S."/>
            <person name="Wang C."/>
        </authorList>
    </citation>
    <scope>NUCLEOTIDE SEQUENCE [LARGE SCALE GENOMIC DNA]</scope>
    <source>
        <strain evidence="2 3">ARSEF 2679</strain>
    </source>
</reference>
<evidence type="ECO:0000313" key="3">
    <source>
        <dbReference type="Proteomes" id="UP000076744"/>
    </source>
</evidence>
<name>A0A167J1U4_CORFA</name>
<dbReference type="RefSeq" id="XP_018699807.1">
    <property type="nucleotide sequence ID" value="XM_018853004.1"/>
</dbReference>
<keyword evidence="3" id="KW-1185">Reference proteome</keyword>
<dbReference type="STRING" id="1081104.A0A167J1U4"/>